<dbReference type="OMA" id="MKWIEVE"/>
<accession>A0A336LY15</accession>
<reference evidence="3" key="1">
    <citation type="submission" date="2018-04" db="EMBL/GenBank/DDBJ databases">
        <authorList>
            <person name="Go L.Y."/>
            <person name="Mitchell J.A."/>
        </authorList>
    </citation>
    <scope>NUCLEOTIDE SEQUENCE</scope>
    <source>
        <tissue evidence="3">Whole organism</tissue>
    </source>
</reference>
<dbReference type="GO" id="GO:0042254">
    <property type="term" value="P:ribosome biogenesis"/>
    <property type="evidence" value="ECO:0007669"/>
    <property type="project" value="InterPro"/>
</dbReference>
<dbReference type="EMBL" id="UFQT01000218">
    <property type="protein sequence ID" value="SSX21881.1"/>
    <property type="molecule type" value="Genomic_DNA"/>
</dbReference>
<dbReference type="GO" id="GO:0030692">
    <property type="term" value="C:Noc4p-Nop14p complex"/>
    <property type="evidence" value="ECO:0007669"/>
    <property type="project" value="TreeGrafter"/>
</dbReference>
<dbReference type="GO" id="GO:0032040">
    <property type="term" value="C:small-subunit processome"/>
    <property type="evidence" value="ECO:0007669"/>
    <property type="project" value="TreeGrafter"/>
</dbReference>
<organism evidence="4">
    <name type="scientific">Culicoides sonorensis</name>
    <name type="common">Biting midge</name>
    <dbReference type="NCBI Taxonomy" id="179676"/>
    <lineage>
        <taxon>Eukaryota</taxon>
        <taxon>Metazoa</taxon>
        <taxon>Ecdysozoa</taxon>
        <taxon>Arthropoda</taxon>
        <taxon>Hexapoda</taxon>
        <taxon>Insecta</taxon>
        <taxon>Pterygota</taxon>
        <taxon>Neoptera</taxon>
        <taxon>Endopterygota</taxon>
        <taxon>Diptera</taxon>
        <taxon>Nematocera</taxon>
        <taxon>Chironomoidea</taxon>
        <taxon>Ceratopogonidae</taxon>
        <taxon>Ceratopogoninae</taxon>
        <taxon>Culicoides</taxon>
        <taxon>Monoculicoides</taxon>
    </lineage>
</organism>
<evidence type="ECO:0000313" key="3">
    <source>
        <dbReference type="EMBL" id="SSX01501.1"/>
    </source>
</evidence>
<proteinExistence type="inferred from homology"/>
<dbReference type="PANTHER" id="PTHR12455">
    <property type="entry name" value="NUCLEOLAR COMPLEX PROTEIN 4"/>
    <property type="match status" value="1"/>
</dbReference>
<dbReference type="Pfam" id="PF03914">
    <property type="entry name" value="CBF"/>
    <property type="match status" value="1"/>
</dbReference>
<dbReference type="PANTHER" id="PTHR12455:SF0">
    <property type="entry name" value="NUCLEOLAR COMPLEX PROTEIN 4 HOMOLOG"/>
    <property type="match status" value="1"/>
</dbReference>
<dbReference type="EMBL" id="UFQS01000218">
    <property type="protein sequence ID" value="SSX01501.1"/>
    <property type="molecule type" value="Genomic_DNA"/>
</dbReference>
<gene>
    <name evidence="4" type="primary">CSON005578</name>
</gene>
<evidence type="ECO:0000313" key="4">
    <source>
        <dbReference type="EMBL" id="SSX21881.1"/>
    </source>
</evidence>
<sequence>MSNFDISFTHTLTQIHLHLFIQKQELVQKSISLSDHNFTMISKELKAKASNFLQNTNRQADLSGIIHDLKESTTNNEPITPCLLVIEHIFTELLKQNTFPLLADVSDIKNVPWLTEKYEETFRLVISGIFHEKQGEGVQALVTAMRLISAETRFGTPEVKVFPLEKLKQILEQLLSSQHQTLYLINRFSEYSSYPDVLHFTWKLMPTLAPKGKSPSDTFTKNFLNLLSVLAITKEVQMKENLCVQPPAHQKVFDYQTARKCLNKTWSCVILWKHTEETHKQLLIILLEKILVHLDKPILLTDFLMESLDMGGAIGLLALQGIFILIQQHNLTYPNIYEKLYSMFEPEIFHTKFKARLFYLADIFLSSTHLPESLVAAFAKRLARLALVAPPQDITIILYFIGNLIIRHPGLKRLMYHHTGGQVPQDPFIMDESDPVKSYALESQLWEVAALQQHCIPTIANAAKFIANPLPNIEWDMSSVLELNENDIFDQEISKKAKEYALSFEKPLSMYKPKSDRTLQFWNIF</sequence>
<evidence type="ECO:0000259" key="2">
    <source>
        <dbReference type="Pfam" id="PF03914"/>
    </source>
</evidence>
<reference evidence="4" key="2">
    <citation type="submission" date="2018-07" db="EMBL/GenBank/DDBJ databases">
        <authorList>
            <person name="Quirk P.G."/>
            <person name="Krulwich T.A."/>
        </authorList>
    </citation>
    <scope>NUCLEOTIDE SEQUENCE</scope>
</reference>
<dbReference type="VEuPathDB" id="VectorBase:CSON005578"/>
<evidence type="ECO:0000256" key="1">
    <source>
        <dbReference type="ARBA" id="ARBA00007797"/>
    </source>
</evidence>
<comment type="similarity">
    <text evidence="1">Belongs to the CBF/MAK21 family.</text>
</comment>
<dbReference type="AlphaFoldDB" id="A0A336LY15"/>
<name>A0A336LY15_CULSO</name>
<feature type="domain" description="CCAAT-binding factor" evidence="2">
    <location>
        <begin position="316"/>
        <end position="463"/>
    </location>
</feature>
<dbReference type="InterPro" id="IPR005612">
    <property type="entry name" value="CCAAT-binding_factor"/>
</dbReference>
<dbReference type="InterPro" id="IPR027193">
    <property type="entry name" value="Noc4"/>
</dbReference>
<protein>
    <submittedName>
        <fullName evidence="4">CSON005578 protein</fullName>
    </submittedName>
</protein>